<proteinExistence type="predicted"/>
<dbReference type="AlphaFoldDB" id="A0A8B9IGB0"/>
<dbReference type="Ensembl" id="ENSACDT00005007572.1">
    <property type="protein sequence ID" value="ENSACDP00005006291.1"/>
    <property type="gene ID" value="ENSACDG00005004607.1"/>
</dbReference>
<protein>
    <recommendedName>
        <fullName evidence="5">Secreted protein</fullName>
    </recommendedName>
</protein>
<feature type="region of interest" description="Disordered" evidence="1">
    <location>
        <begin position="87"/>
        <end position="107"/>
    </location>
</feature>
<evidence type="ECO:0000313" key="4">
    <source>
        <dbReference type="Proteomes" id="UP000694521"/>
    </source>
</evidence>
<evidence type="ECO:0000313" key="3">
    <source>
        <dbReference type="Ensembl" id="ENSACDP00005006291.1"/>
    </source>
</evidence>
<accession>A0A8B9IGB0</accession>
<evidence type="ECO:0008006" key="5">
    <source>
        <dbReference type="Google" id="ProtNLM"/>
    </source>
</evidence>
<reference evidence="3" key="1">
    <citation type="submission" date="2025-08" db="UniProtKB">
        <authorList>
            <consortium name="Ensembl"/>
        </authorList>
    </citation>
    <scope>IDENTIFICATION</scope>
</reference>
<keyword evidence="2" id="KW-0732">Signal</keyword>
<feature type="signal peptide" evidence="2">
    <location>
        <begin position="1"/>
        <end position="29"/>
    </location>
</feature>
<dbReference type="Proteomes" id="UP000694521">
    <property type="component" value="Unplaced"/>
</dbReference>
<keyword evidence="4" id="KW-1185">Reference proteome</keyword>
<organism evidence="3 4">
    <name type="scientific">Anser cygnoides</name>
    <name type="common">Swan goose</name>
    <dbReference type="NCBI Taxonomy" id="8845"/>
    <lineage>
        <taxon>Eukaryota</taxon>
        <taxon>Metazoa</taxon>
        <taxon>Chordata</taxon>
        <taxon>Craniata</taxon>
        <taxon>Vertebrata</taxon>
        <taxon>Euteleostomi</taxon>
        <taxon>Archelosauria</taxon>
        <taxon>Archosauria</taxon>
        <taxon>Dinosauria</taxon>
        <taxon>Saurischia</taxon>
        <taxon>Theropoda</taxon>
        <taxon>Coelurosauria</taxon>
        <taxon>Aves</taxon>
        <taxon>Neognathae</taxon>
        <taxon>Galloanserae</taxon>
        <taxon>Anseriformes</taxon>
        <taxon>Anatidae</taxon>
        <taxon>Anserinae</taxon>
        <taxon>Anser</taxon>
    </lineage>
</organism>
<name>A0A8B9IGB0_ANSCY</name>
<evidence type="ECO:0000256" key="1">
    <source>
        <dbReference type="SAM" id="MobiDB-lite"/>
    </source>
</evidence>
<sequence length="144" mass="15321">MLLARVAVKLGAVLPILLPVLLLPVLSVGHVHDDQQRRTSDEDELQGPQADVGDGEEVVVADVGAARLPRVAVKVLLLIPPDALGSHHVDQHAEDKDHGEPDAAKGRGVLVDPADLAKSLPPAVPDYVCWYKLATKFPGMGQDK</sequence>
<feature type="compositionally biased region" description="Basic and acidic residues" evidence="1">
    <location>
        <begin position="87"/>
        <end position="105"/>
    </location>
</feature>
<feature type="chain" id="PRO_5034016837" description="Secreted protein" evidence="2">
    <location>
        <begin position="30"/>
        <end position="144"/>
    </location>
</feature>
<evidence type="ECO:0000256" key="2">
    <source>
        <dbReference type="SAM" id="SignalP"/>
    </source>
</evidence>
<reference evidence="3" key="2">
    <citation type="submission" date="2025-09" db="UniProtKB">
        <authorList>
            <consortium name="Ensembl"/>
        </authorList>
    </citation>
    <scope>IDENTIFICATION</scope>
</reference>
<feature type="region of interest" description="Disordered" evidence="1">
    <location>
        <begin position="34"/>
        <end position="53"/>
    </location>
</feature>